<dbReference type="PANTHER" id="PTHR31544">
    <property type="entry name" value="AIG2-LIKE PROTEIN D"/>
    <property type="match status" value="1"/>
</dbReference>
<name>A0A9P5NLT0_GYMJU</name>
<evidence type="ECO:0000256" key="2">
    <source>
        <dbReference type="SAM" id="SignalP"/>
    </source>
</evidence>
<keyword evidence="4" id="KW-1185">Reference proteome</keyword>
<evidence type="ECO:0000313" key="3">
    <source>
        <dbReference type="EMBL" id="KAF8899518.1"/>
    </source>
</evidence>
<feature type="chain" id="PRO_5040288816" description="Gamma-glutamylcyclotransferase AIG2-like domain-containing protein" evidence="2">
    <location>
        <begin position="26"/>
        <end position="153"/>
    </location>
</feature>
<dbReference type="EMBL" id="JADNYJ010000053">
    <property type="protein sequence ID" value="KAF8899518.1"/>
    <property type="molecule type" value="Genomic_DNA"/>
</dbReference>
<dbReference type="Proteomes" id="UP000724874">
    <property type="component" value="Unassembled WGS sequence"/>
</dbReference>
<protein>
    <recommendedName>
        <fullName evidence="5">Gamma-glutamylcyclotransferase AIG2-like domain-containing protein</fullName>
    </recommendedName>
</protein>
<sequence length="153" mass="17980">MAENMTPRPLFLYGTLRALPLLAWAITGDPKNVDHVRSLTHPSLLRGFFRTSIAGKDFPALIRRRSYLIDGLLLRPQTDLQRRKIHEFMGRSYKVVRGSAFIEMEGVKVKVDADVYLWMGEPELLYLPWDLEVFEREKLEGWLEIYSKMRLIW</sequence>
<dbReference type="Gene3D" id="3.10.490.10">
    <property type="entry name" value="Gamma-glutamyl cyclotransferase-like"/>
    <property type="match status" value="1"/>
</dbReference>
<evidence type="ECO:0000256" key="1">
    <source>
        <dbReference type="ARBA" id="ARBA00008861"/>
    </source>
</evidence>
<proteinExistence type="inferred from homology"/>
<keyword evidence="2" id="KW-0732">Signal</keyword>
<accession>A0A9P5NLT0</accession>
<dbReference type="InterPro" id="IPR045038">
    <property type="entry name" value="AIG2-like"/>
</dbReference>
<comment type="similarity">
    <text evidence="1">Belongs to the gamma-glutamylcyclotransferase family.</text>
</comment>
<dbReference type="OrthoDB" id="1044435at2759"/>
<dbReference type="AlphaFoldDB" id="A0A9P5NLT0"/>
<evidence type="ECO:0000313" key="4">
    <source>
        <dbReference type="Proteomes" id="UP000724874"/>
    </source>
</evidence>
<evidence type="ECO:0008006" key="5">
    <source>
        <dbReference type="Google" id="ProtNLM"/>
    </source>
</evidence>
<organism evidence="3 4">
    <name type="scientific">Gymnopilus junonius</name>
    <name type="common">Spectacular rustgill mushroom</name>
    <name type="synonym">Gymnopilus spectabilis subsp. junonius</name>
    <dbReference type="NCBI Taxonomy" id="109634"/>
    <lineage>
        <taxon>Eukaryota</taxon>
        <taxon>Fungi</taxon>
        <taxon>Dikarya</taxon>
        <taxon>Basidiomycota</taxon>
        <taxon>Agaricomycotina</taxon>
        <taxon>Agaricomycetes</taxon>
        <taxon>Agaricomycetidae</taxon>
        <taxon>Agaricales</taxon>
        <taxon>Agaricineae</taxon>
        <taxon>Hymenogastraceae</taxon>
        <taxon>Gymnopilus</taxon>
    </lineage>
</organism>
<feature type="signal peptide" evidence="2">
    <location>
        <begin position="1"/>
        <end position="25"/>
    </location>
</feature>
<gene>
    <name evidence="3" type="ORF">CPB84DRAFT_1143792</name>
</gene>
<reference evidence="3" key="1">
    <citation type="submission" date="2020-11" db="EMBL/GenBank/DDBJ databases">
        <authorList>
            <consortium name="DOE Joint Genome Institute"/>
            <person name="Ahrendt S."/>
            <person name="Riley R."/>
            <person name="Andreopoulos W."/>
            <person name="LaButti K."/>
            <person name="Pangilinan J."/>
            <person name="Ruiz-duenas F.J."/>
            <person name="Barrasa J.M."/>
            <person name="Sanchez-Garcia M."/>
            <person name="Camarero S."/>
            <person name="Miyauchi S."/>
            <person name="Serrano A."/>
            <person name="Linde D."/>
            <person name="Babiker R."/>
            <person name="Drula E."/>
            <person name="Ayuso-Fernandez I."/>
            <person name="Pacheco R."/>
            <person name="Padilla G."/>
            <person name="Ferreira P."/>
            <person name="Barriuso J."/>
            <person name="Kellner H."/>
            <person name="Castanera R."/>
            <person name="Alfaro M."/>
            <person name="Ramirez L."/>
            <person name="Pisabarro A.G."/>
            <person name="Kuo A."/>
            <person name="Tritt A."/>
            <person name="Lipzen A."/>
            <person name="He G."/>
            <person name="Yan M."/>
            <person name="Ng V."/>
            <person name="Cullen D."/>
            <person name="Martin F."/>
            <person name="Rosso M.-N."/>
            <person name="Henrissat B."/>
            <person name="Hibbett D."/>
            <person name="Martinez A.T."/>
            <person name="Grigoriev I.V."/>
        </authorList>
    </citation>
    <scope>NUCLEOTIDE SEQUENCE</scope>
    <source>
        <strain evidence="3">AH 44721</strain>
    </source>
</reference>
<dbReference type="PANTHER" id="PTHR31544:SF2">
    <property type="entry name" value="AIG2-LIKE PROTEIN D"/>
    <property type="match status" value="1"/>
</dbReference>
<comment type="caution">
    <text evidence="3">The sequence shown here is derived from an EMBL/GenBank/DDBJ whole genome shotgun (WGS) entry which is preliminary data.</text>
</comment>